<evidence type="ECO:0000259" key="2">
    <source>
        <dbReference type="PROSITE" id="PS51819"/>
    </source>
</evidence>
<dbReference type="GO" id="GO:0046872">
    <property type="term" value="F:metal ion binding"/>
    <property type="evidence" value="ECO:0007669"/>
    <property type="project" value="UniProtKB-KW"/>
</dbReference>
<dbReference type="GO" id="GO:0046491">
    <property type="term" value="P:L-methylmalonyl-CoA metabolic process"/>
    <property type="evidence" value="ECO:0007669"/>
    <property type="project" value="TreeGrafter"/>
</dbReference>
<dbReference type="PROSITE" id="PS51819">
    <property type="entry name" value="VOC"/>
    <property type="match status" value="1"/>
</dbReference>
<dbReference type="GO" id="GO:0004493">
    <property type="term" value="F:methylmalonyl-CoA epimerase activity"/>
    <property type="evidence" value="ECO:0007669"/>
    <property type="project" value="TreeGrafter"/>
</dbReference>
<dbReference type="PANTHER" id="PTHR43048">
    <property type="entry name" value="METHYLMALONYL-COA EPIMERASE"/>
    <property type="match status" value="1"/>
</dbReference>
<dbReference type="InterPro" id="IPR004360">
    <property type="entry name" value="Glyas_Fos-R_dOase_dom"/>
</dbReference>
<comment type="caution">
    <text evidence="3">The sequence shown here is derived from an EMBL/GenBank/DDBJ whole genome shotgun (WGS) entry which is preliminary data.</text>
</comment>
<dbReference type="EMBL" id="JACHJP010000001">
    <property type="protein sequence ID" value="MBB4913473.1"/>
    <property type="molecule type" value="Genomic_DNA"/>
</dbReference>
<reference evidence="3 4" key="1">
    <citation type="submission" date="2020-08" db="EMBL/GenBank/DDBJ databases">
        <title>Genomic Encyclopedia of Type Strains, Phase III (KMG-III): the genomes of soil and plant-associated and newly described type strains.</title>
        <authorList>
            <person name="Whitman W."/>
        </authorList>
    </citation>
    <scope>NUCLEOTIDE SEQUENCE [LARGE SCALE GENOMIC DNA]</scope>
    <source>
        <strain evidence="3 4">CECT 8840</strain>
    </source>
</reference>
<dbReference type="CDD" id="cd08353">
    <property type="entry name" value="VOC_like"/>
    <property type="match status" value="1"/>
</dbReference>
<dbReference type="GO" id="GO:0016829">
    <property type="term" value="F:lyase activity"/>
    <property type="evidence" value="ECO:0007669"/>
    <property type="project" value="UniProtKB-KW"/>
</dbReference>
<dbReference type="GO" id="GO:0051213">
    <property type="term" value="F:dioxygenase activity"/>
    <property type="evidence" value="ECO:0007669"/>
    <property type="project" value="UniProtKB-KW"/>
</dbReference>
<organism evidence="3 4">
    <name type="scientific">Streptosporangium saharense</name>
    <dbReference type="NCBI Taxonomy" id="1706840"/>
    <lineage>
        <taxon>Bacteria</taxon>
        <taxon>Bacillati</taxon>
        <taxon>Actinomycetota</taxon>
        <taxon>Actinomycetes</taxon>
        <taxon>Streptosporangiales</taxon>
        <taxon>Streptosporangiaceae</taxon>
        <taxon>Streptosporangium</taxon>
    </lineage>
</organism>
<sequence>MIERMDNVSIIVEDLDATVAFFTELGMELEGRAMIEGASAARVVGLDDDMRSEIAMMRVPGGHGRLELTRFHAPAVVRPEPERRPVNTLGAHRVMFAVTDIHDTVARLRTHGAELVGEVVRYEDTYLLCYLRGPSGIIVALAEQLNRAV</sequence>
<protein>
    <submittedName>
        <fullName evidence="3">Catechol 2,3-dioxygenase-like lactoylglutathione lyase family enzyme</fullName>
    </submittedName>
</protein>
<keyword evidence="3" id="KW-0456">Lyase</keyword>
<dbReference type="SUPFAM" id="SSF54593">
    <property type="entry name" value="Glyoxalase/Bleomycin resistance protein/Dihydroxybiphenyl dioxygenase"/>
    <property type="match status" value="1"/>
</dbReference>
<keyword evidence="1" id="KW-0479">Metal-binding</keyword>
<dbReference type="Proteomes" id="UP000552644">
    <property type="component" value="Unassembled WGS sequence"/>
</dbReference>
<accession>A0A7W7QH70</accession>
<evidence type="ECO:0000313" key="4">
    <source>
        <dbReference type="Proteomes" id="UP000552644"/>
    </source>
</evidence>
<keyword evidence="3" id="KW-0223">Dioxygenase</keyword>
<evidence type="ECO:0000313" key="3">
    <source>
        <dbReference type="EMBL" id="MBB4913473.1"/>
    </source>
</evidence>
<feature type="domain" description="VOC" evidence="2">
    <location>
        <begin position="4"/>
        <end position="144"/>
    </location>
</feature>
<gene>
    <name evidence="3" type="ORF">FHS44_000545</name>
</gene>
<keyword evidence="3" id="KW-0560">Oxidoreductase</keyword>
<dbReference type="Gene3D" id="3.10.180.10">
    <property type="entry name" value="2,3-Dihydroxybiphenyl 1,2-Dioxygenase, domain 1"/>
    <property type="match status" value="1"/>
</dbReference>
<keyword evidence="4" id="KW-1185">Reference proteome</keyword>
<dbReference type="Pfam" id="PF00903">
    <property type="entry name" value="Glyoxalase"/>
    <property type="match status" value="1"/>
</dbReference>
<evidence type="ECO:0000256" key="1">
    <source>
        <dbReference type="ARBA" id="ARBA00022723"/>
    </source>
</evidence>
<dbReference type="InterPro" id="IPR037523">
    <property type="entry name" value="VOC_core"/>
</dbReference>
<dbReference type="InterPro" id="IPR029068">
    <property type="entry name" value="Glyas_Bleomycin-R_OHBP_Dase"/>
</dbReference>
<dbReference type="InterPro" id="IPR051785">
    <property type="entry name" value="MMCE/EMCE_epimerase"/>
</dbReference>
<dbReference type="PANTHER" id="PTHR43048:SF5">
    <property type="entry name" value="BLR5325 PROTEIN"/>
    <property type="match status" value="1"/>
</dbReference>
<dbReference type="AlphaFoldDB" id="A0A7W7QH70"/>
<proteinExistence type="predicted"/>
<name>A0A7W7QH70_9ACTN</name>